<dbReference type="AlphaFoldDB" id="K1RIP4"/>
<evidence type="ECO:0000313" key="1">
    <source>
        <dbReference type="EMBL" id="EKC48437.1"/>
    </source>
</evidence>
<protein>
    <submittedName>
        <fullName evidence="1">Uncharacterized protein</fullName>
    </submittedName>
</protein>
<sequence length="516" mass="57759">MQIIDDNTVVVNNSEEFKKALSEENDYNYIYLGNDITLTSGFTINANKTNLIIDGTYNNVKYTYTNNLNESSDVIEASTSNRKITLKNMNIISSHTYGIVYVPSHPNYSNLSVEYNNINFSGVELSCNYYGITKIIDSLISGSDTNGVTVKKVCDSNRILIGGNTTITSNSNTNPVFFFNDVIPSYIKIVPNSNVNITTNKELMNGTNRLDLTVGHGSEFLLTTGNGFAITTTHGARNVLIEEMANFTFIEKSHQRVPMWNVFGDLKVLEGASLSVINTYMNTPTDNYNIYFKGSNQKFILDNPKYINIYTKNANVVYTNNPVEFSFKFSRINMWIYALDYLNACTLDDTPAFYWYKEDTPAEITGIFNKDSTTITSHNFTDSELISSTDINSFTLQGIKILTIGMLKINIHPITDSINSISGHTIPYANVKIEYSNKAFTATADKDGLFEVNIDAIVPDNTRVKVTSCLNSCYTERKVTVPFMGELTLLKVTENIPFSMTPLSSNPIVLHKKIKQ</sequence>
<dbReference type="EMBL" id="AJWZ01010440">
    <property type="protein sequence ID" value="EKC48437.1"/>
    <property type="molecule type" value="Genomic_DNA"/>
</dbReference>
<comment type="caution">
    <text evidence="1">The sequence shown here is derived from an EMBL/GenBank/DDBJ whole genome shotgun (WGS) entry which is preliminary data.</text>
</comment>
<reference evidence="1" key="1">
    <citation type="journal article" date="2013" name="Environ. Microbiol.">
        <title>Microbiota from the distal guts of lean and obese adolescents exhibit partial functional redundancy besides clear differences in community structure.</title>
        <authorList>
            <person name="Ferrer M."/>
            <person name="Ruiz A."/>
            <person name="Lanza F."/>
            <person name="Haange S.B."/>
            <person name="Oberbach A."/>
            <person name="Till H."/>
            <person name="Bargiela R."/>
            <person name="Campoy C."/>
            <person name="Segura M.T."/>
            <person name="Richter M."/>
            <person name="von Bergen M."/>
            <person name="Seifert J."/>
            <person name="Suarez A."/>
        </authorList>
    </citation>
    <scope>NUCLEOTIDE SEQUENCE</scope>
</reference>
<gene>
    <name evidence="1" type="ORF">OBE_15175</name>
</gene>
<accession>K1RIP4</accession>
<proteinExistence type="predicted"/>
<name>K1RIP4_9ZZZZ</name>
<organism evidence="1">
    <name type="scientific">human gut metagenome</name>
    <dbReference type="NCBI Taxonomy" id="408170"/>
    <lineage>
        <taxon>unclassified sequences</taxon>
        <taxon>metagenomes</taxon>
        <taxon>organismal metagenomes</taxon>
    </lineage>
</organism>